<evidence type="ECO:0000256" key="4">
    <source>
        <dbReference type="ARBA" id="ARBA00038306"/>
    </source>
</evidence>
<accession>A0A142VU07</accession>
<dbReference type="Pfam" id="PF13505">
    <property type="entry name" value="OMP_b-brl"/>
    <property type="match status" value="1"/>
</dbReference>
<keyword evidence="2" id="KW-0732">Signal</keyword>
<dbReference type="PANTHER" id="PTHR34001">
    <property type="entry name" value="BLL7405 PROTEIN"/>
    <property type="match status" value="1"/>
</dbReference>
<protein>
    <recommendedName>
        <fullName evidence="5">Outer membrane protein beta-barrel domain-containing protein</fullName>
    </recommendedName>
</protein>
<evidence type="ECO:0000313" key="6">
    <source>
        <dbReference type="EMBL" id="AMU93283.1"/>
    </source>
</evidence>
<dbReference type="InterPro" id="IPR051692">
    <property type="entry name" value="OMP-like"/>
</dbReference>
<dbReference type="Proteomes" id="UP000076234">
    <property type="component" value="Chromosome"/>
</dbReference>
<comment type="similarity">
    <text evidence="4">Belongs to the Omp25/RopB family.</text>
</comment>
<evidence type="ECO:0000256" key="1">
    <source>
        <dbReference type="ARBA" id="ARBA00004370"/>
    </source>
</evidence>
<evidence type="ECO:0000256" key="2">
    <source>
        <dbReference type="ARBA" id="ARBA00022729"/>
    </source>
</evidence>
<dbReference type="InterPro" id="IPR011250">
    <property type="entry name" value="OMP/PagP_B-barrel"/>
</dbReference>
<evidence type="ECO:0000256" key="3">
    <source>
        <dbReference type="ARBA" id="ARBA00023136"/>
    </source>
</evidence>
<keyword evidence="3" id="KW-0472">Membrane</keyword>
<dbReference type="KEGG" id="ster:AOA14_01545"/>
<gene>
    <name evidence="6" type="ORF">AOA14_01545</name>
</gene>
<dbReference type="SUPFAM" id="SSF56925">
    <property type="entry name" value="OMPA-like"/>
    <property type="match status" value="1"/>
</dbReference>
<dbReference type="Gene3D" id="2.40.160.20">
    <property type="match status" value="1"/>
</dbReference>
<reference evidence="7" key="1">
    <citation type="submission" date="2015-11" db="EMBL/GenBank/DDBJ databases">
        <title>Complete genome sequence of a polyethylene glycol-degrading strain Sphingopyxis terrae strain 203-1 (NBRC 15098).</title>
        <authorList>
            <person name="Yoshiyuki O."/>
            <person name="Shouta N."/>
            <person name="Nagata Y."/>
            <person name="Numata M."/>
            <person name="Tsuchikane K."/>
            <person name="Hosoyama A."/>
            <person name="Yamazoe A."/>
            <person name="Tsuda M."/>
            <person name="Fujita N."/>
            <person name="Kawai F."/>
        </authorList>
    </citation>
    <scope>NUCLEOTIDE SEQUENCE [LARGE SCALE GENOMIC DNA]</scope>
    <source>
        <strain evidence="7">203-1</strain>
    </source>
</reference>
<dbReference type="InterPro" id="IPR027385">
    <property type="entry name" value="Beta-barrel_OMP"/>
</dbReference>
<proteinExistence type="inferred from homology"/>
<dbReference type="EMBL" id="CP013342">
    <property type="protein sequence ID" value="AMU93283.1"/>
    <property type="molecule type" value="Genomic_DNA"/>
</dbReference>
<feature type="domain" description="Outer membrane protein beta-barrel" evidence="5">
    <location>
        <begin position="5"/>
        <end position="198"/>
    </location>
</feature>
<reference evidence="6 7" key="2">
    <citation type="journal article" date="2016" name="Genome Announc.">
        <title>Complete Genome Sequence of Sphingopyxis terrae Strain 203-1 (NBRC 111660), a Polyethylene Glycol Degrader.</title>
        <authorList>
            <person name="Ohtsubo Y."/>
            <person name="Nonoyama S."/>
            <person name="Nagata Y."/>
            <person name="Numata M."/>
            <person name="Tsuchikane K."/>
            <person name="Hosoyama A."/>
            <person name="Yamazoe A."/>
            <person name="Tsuda M."/>
            <person name="Fujita N."/>
            <person name="Kawai F."/>
        </authorList>
    </citation>
    <scope>NUCLEOTIDE SEQUENCE [LARGE SCALE GENOMIC DNA]</scope>
    <source>
        <strain evidence="6 7">203-1</strain>
    </source>
</reference>
<dbReference type="AlphaFoldDB" id="A0A142VU07"/>
<name>A0A142VU07_9SPHN</name>
<sequence length="198" mass="20538">MTAAFAATLFAVPAHAQDSSGLAGFKLGAIAGYDSVKLELDGDSGSKGGFAYGLTAGYDVDLGGAILGIETEISDSTAEENVSDVVVPGDRASLVTGRDLYVGARIGFAASDNVLLFAKGGYTNARVKLKYNDGTSSLTEGDNLDGYRLGGGAEYVSGPIFGRLEYRYSDYGEYSYAGVGTGLKASRHQVVFAGGYRF</sequence>
<dbReference type="STRING" id="1219058.AOA14_01545"/>
<evidence type="ECO:0000259" key="5">
    <source>
        <dbReference type="Pfam" id="PF13505"/>
    </source>
</evidence>
<organism evidence="6 7">
    <name type="scientific">Sphingopyxis terrae subsp. terrae NBRC 15098</name>
    <dbReference type="NCBI Taxonomy" id="1219058"/>
    <lineage>
        <taxon>Bacteria</taxon>
        <taxon>Pseudomonadati</taxon>
        <taxon>Pseudomonadota</taxon>
        <taxon>Alphaproteobacteria</taxon>
        <taxon>Sphingomonadales</taxon>
        <taxon>Sphingomonadaceae</taxon>
        <taxon>Sphingopyxis</taxon>
    </lineage>
</organism>
<comment type="subcellular location">
    <subcellularLocation>
        <location evidence="1">Membrane</location>
    </subcellularLocation>
</comment>
<evidence type="ECO:0000313" key="7">
    <source>
        <dbReference type="Proteomes" id="UP000076234"/>
    </source>
</evidence>
<dbReference type="GO" id="GO:0016020">
    <property type="term" value="C:membrane"/>
    <property type="evidence" value="ECO:0007669"/>
    <property type="project" value="UniProtKB-SubCell"/>
</dbReference>
<dbReference type="PANTHER" id="PTHR34001:SF3">
    <property type="entry name" value="BLL7405 PROTEIN"/>
    <property type="match status" value="1"/>
</dbReference>